<evidence type="ECO:0000256" key="2">
    <source>
        <dbReference type="ARBA" id="ARBA00005819"/>
    </source>
</evidence>
<keyword evidence="3 5" id="KW-0694">RNA-binding</keyword>
<evidence type="ECO:0000256" key="3">
    <source>
        <dbReference type="ARBA" id="ARBA00022884"/>
    </source>
</evidence>
<reference evidence="8 9" key="1">
    <citation type="journal article" date="2021" name="Sci. Rep.">
        <title>The genome of the diatom Chaetoceros tenuissimus carries an ancient integrated fragment of an extant virus.</title>
        <authorList>
            <person name="Hongo Y."/>
            <person name="Kimura K."/>
            <person name="Takaki Y."/>
            <person name="Yoshida Y."/>
            <person name="Baba S."/>
            <person name="Kobayashi G."/>
            <person name="Nagasaki K."/>
            <person name="Hano T."/>
            <person name="Tomaru Y."/>
        </authorList>
    </citation>
    <scope>NUCLEOTIDE SEQUENCE [LARGE SCALE GENOMIC DNA]</scope>
    <source>
        <strain evidence="8 9">NIES-3715</strain>
    </source>
</reference>
<dbReference type="GO" id="GO:0005730">
    <property type="term" value="C:nucleolus"/>
    <property type="evidence" value="ECO:0007669"/>
    <property type="project" value="UniProtKB-SubCell"/>
</dbReference>
<accession>A0AAD3HCW7</accession>
<feature type="region of interest" description="Disordered" evidence="6">
    <location>
        <begin position="197"/>
        <end position="244"/>
    </location>
</feature>
<evidence type="ECO:0000256" key="5">
    <source>
        <dbReference type="PROSITE-ProRule" id="PRU00176"/>
    </source>
</evidence>
<feature type="compositionally biased region" description="Basic residues" evidence="6">
    <location>
        <begin position="216"/>
        <end position="225"/>
    </location>
</feature>
<dbReference type="GO" id="GO:0000472">
    <property type="term" value="P:endonucleolytic cleavage to generate mature 5'-end of SSU-rRNA from (SSU-rRNA, 5.8S rRNA, LSU-rRNA)"/>
    <property type="evidence" value="ECO:0007669"/>
    <property type="project" value="TreeGrafter"/>
</dbReference>
<sequence length="244" mass="28572">MSDSEQEIAVDQQESEIEATENEKEVKSKKKPYKLSLNRTEDFNAKLKKRGVLYLARVPPRMDPTKVRRILSEFGEVTRVYLEEEDKSARKRRQKATGKSGSKRYKEGWIEFAEKKVAKNVAASLNNTPITNHKRSVHYDDLWNLKYLKKFQWDFLTEKVAYERRVREQKLRIEMVNARKENQAYSNLVEAGKVMDRINERRKKRGAEDDLDQDKKKTRKFKQNKAVKDTSDKAASKAVIGSLV</sequence>
<dbReference type="SUPFAM" id="SSF54928">
    <property type="entry name" value="RNA-binding domain, RBD"/>
    <property type="match status" value="1"/>
</dbReference>
<dbReference type="Proteomes" id="UP001054902">
    <property type="component" value="Unassembled WGS sequence"/>
</dbReference>
<dbReference type="InterPro" id="IPR034353">
    <property type="entry name" value="ABT1/ESF2_RRM"/>
</dbReference>
<evidence type="ECO:0000256" key="4">
    <source>
        <dbReference type="ARBA" id="ARBA00023242"/>
    </source>
</evidence>
<dbReference type="InterPro" id="IPR012677">
    <property type="entry name" value="Nucleotide-bd_a/b_plait_sf"/>
</dbReference>
<dbReference type="PANTHER" id="PTHR12311">
    <property type="entry name" value="ACTIVATOR OF BASAL TRANSCRIPTION 1"/>
    <property type="match status" value="1"/>
</dbReference>
<dbReference type="PROSITE" id="PS50102">
    <property type="entry name" value="RRM"/>
    <property type="match status" value="1"/>
</dbReference>
<feature type="region of interest" description="Disordered" evidence="6">
    <location>
        <begin position="1"/>
        <end position="32"/>
    </location>
</feature>
<name>A0AAD3HCW7_9STRA</name>
<dbReference type="GO" id="GO:0034462">
    <property type="term" value="P:small-subunit processome assembly"/>
    <property type="evidence" value="ECO:0007669"/>
    <property type="project" value="TreeGrafter"/>
</dbReference>
<organism evidence="8 9">
    <name type="scientific">Chaetoceros tenuissimus</name>
    <dbReference type="NCBI Taxonomy" id="426638"/>
    <lineage>
        <taxon>Eukaryota</taxon>
        <taxon>Sar</taxon>
        <taxon>Stramenopiles</taxon>
        <taxon>Ochrophyta</taxon>
        <taxon>Bacillariophyta</taxon>
        <taxon>Coscinodiscophyceae</taxon>
        <taxon>Chaetocerotophycidae</taxon>
        <taxon>Chaetocerotales</taxon>
        <taxon>Chaetocerotaceae</taxon>
        <taxon>Chaetoceros</taxon>
    </lineage>
</organism>
<feature type="domain" description="RRM" evidence="7">
    <location>
        <begin position="51"/>
        <end position="142"/>
    </location>
</feature>
<evidence type="ECO:0000313" key="8">
    <source>
        <dbReference type="EMBL" id="GFH58473.1"/>
    </source>
</evidence>
<dbReference type="InterPro" id="IPR035979">
    <property type="entry name" value="RBD_domain_sf"/>
</dbReference>
<dbReference type="GO" id="GO:0003723">
    <property type="term" value="F:RNA binding"/>
    <property type="evidence" value="ECO:0007669"/>
    <property type="project" value="UniProtKB-UniRule"/>
</dbReference>
<dbReference type="InterPro" id="IPR000504">
    <property type="entry name" value="RRM_dom"/>
</dbReference>
<gene>
    <name evidence="8" type="ORF">CTEN210_14949</name>
</gene>
<feature type="compositionally biased region" description="Basic and acidic residues" evidence="6">
    <location>
        <begin position="226"/>
        <end position="235"/>
    </location>
</feature>
<feature type="compositionally biased region" description="Acidic residues" evidence="6">
    <location>
        <begin position="1"/>
        <end position="20"/>
    </location>
</feature>
<evidence type="ECO:0000256" key="6">
    <source>
        <dbReference type="SAM" id="MobiDB-lite"/>
    </source>
</evidence>
<evidence type="ECO:0000313" key="9">
    <source>
        <dbReference type="Proteomes" id="UP001054902"/>
    </source>
</evidence>
<dbReference type="GO" id="GO:0000447">
    <property type="term" value="P:endonucleolytic cleavage in ITS1 to separate SSU-rRNA from 5.8S rRNA and LSU-rRNA from tricistronic rRNA transcript (SSU-rRNA, 5.8S rRNA, LSU-rRNA)"/>
    <property type="evidence" value="ECO:0007669"/>
    <property type="project" value="TreeGrafter"/>
</dbReference>
<comment type="similarity">
    <text evidence="2">Belongs to the ESF2/ABP1 family.</text>
</comment>
<dbReference type="CDD" id="cd12263">
    <property type="entry name" value="RRM_ABT1_like"/>
    <property type="match status" value="1"/>
</dbReference>
<dbReference type="PANTHER" id="PTHR12311:SF7">
    <property type="entry name" value="ACTIVATOR OF BASAL TRANSCRIPTION 1"/>
    <property type="match status" value="1"/>
</dbReference>
<dbReference type="EMBL" id="BLLK01000062">
    <property type="protein sequence ID" value="GFH58473.1"/>
    <property type="molecule type" value="Genomic_DNA"/>
</dbReference>
<dbReference type="Gene3D" id="3.30.70.330">
    <property type="match status" value="1"/>
</dbReference>
<protein>
    <submittedName>
        <fullName evidence="8">ESF2/ABP1 family protein</fullName>
    </submittedName>
</protein>
<proteinExistence type="inferred from homology"/>
<dbReference type="GO" id="GO:0000480">
    <property type="term" value="P:endonucleolytic cleavage in 5'-ETS of tricistronic rRNA transcript (SSU-rRNA, 5.8S rRNA, LSU-rRNA)"/>
    <property type="evidence" value="ECO:0007669"/>
    <property type="project" value="TreeGrafter"/>
</dbReference>
<evidence type="ECO:0000259" key="7">
    <source>
        <dbReference type="PROSITE" id="PS50102"/>
    </source>
</evidence>
<keyword evidence="9" id="KW-1185">Reference proteome</keyword>
<keyword evidence="4" id="KW-0539">Nucleus</keyword>
<dbReference type="AlphaFoldDB" id="A0AAD3HCW7"/>
<comment type="caution">
    <text evidence="8">The sequence shown here is derived from an EMBL/GenBank/DDBJ whole genome shotgun (WGS) entry which is preliminary data.</text>
</comment>
<evidence type="ECO:0000256" key="1">
    <source>
        <dbReference type="ARBA" id="ARBA00004604"/>
    </source>
</evidence>
<dbReference type="InterPro" id="IPR039119">
    <property type="entry name" value="ABT1/Esf2"/>
</dbReference>
<comment type="subcellular location">
    <subcellularLocation>
        <location evidence="1">Nucleus</location>
        <location evidence="1">Nucleolus</location>
    </subcellularLocation>
</comment>